<dbReference type="InterPro" id="IPR013780">
    <property type="entry name" value="Glyco_hydro_b"/>
</dbReference>
<dbReference type="PANTHER" id="PTHR43053:SF6">
    <property type="entry name" value="SITS-BINDING PROTEIN"/>
    <property type="match status" value="1"/>
</dbReference>
<dbReference type="Proteomes" id="UP001497497">
    <property type="component" value="Unassembled WGS sequence"/>
</dbReference>
<name>A0AAV2I7H8_LYMST</name>
<dbReference type="SUPFAM" id="SSF51445">
    <property type="entry name" value="(Trans)glycosidases"/>
    <property type="match status" value="1"/>
</dbReference>
<accession>A0AAV2I7H8</accession>
<dbReference type="InterPro" id="IPR000322">
    <property type="entry name" value="Glyco_hydro_31_TIM"/>
</dbReference>
<evidence type="ECO:0000313" key="7">
    <source>
        <dbReference type="Proteomes" id="UP001497497"/>
    </source>
</evidence>
<feature type="domain" description="Glycosyl hydrolase family 31 C-terminal" evidence="5">
    <location>
        <begin position="636"/>
        <end position="719"/>
    </location>
</feature>
<feature type="transmembrane region" description="Helical" evidence="3">
    <location>
        <begin position="27"/>
        <end position="50"/>
    </location>
</feature>
<dbReference type="EMBL" id="CAXITT010000504">
    <property type="protein sequence ID" value="CAL1542736.1"/>
    <property type="molecule type" value="Genomic_DNA"/>
</dbReference>
<dbReference type="Gene3D" id="3.20.20.80">
    <property type="entry name" value="Glycosidases"/>
    <property type="match status" value="1"/>
</dbReference>
<comment type="caution">
    <text evidence="6">The sequence shown here is derived from an EMBL/GenBank/DDBJ whole genome shotgun (WGS) entry which is preliminary data.</text>
</comment>
<evidence type="ECO:0000313" key="6">
    <source>
        <dbReference type="EMBL" id="CAL1542736.1"/>
    </source>
</evidence>
<evidence type="ECO:0000256" key="2">
    <source>
        <dbReference type="RuleBase" id="RU361185"/>
    </source>
</evidence>
<gene>
    <name evidence="6" type="ORF">GSLYS_00016270001</name>
</gene>
<organism evidence="6 7">
    <name type="scientific">Lymnaea stagnalis</name>
    <name type="common">Great pond snail</name>
    <name type="synonym">Helix stagnalis</name>
    <dbReference type="NCBI Taxonomy" id="6523"/>
    <lineage>
        <taxon>Eukaryota</taxon>
        <taxon>Metazoa</taxon>
        <taxon>Spiralia</taxon>
        <taxon>Lophotrochozoa</taxon>
        <taxon>Mollusca</taxon>
        <taxon>Gastropoda</taxon>
        <taxon>Heterobranchia</taxon>
        <taxon>Euthyneura</taxon>
        <taxon>Panpulmonata</taxon>
        <taxon>Hygrophila</taxon>
        <taxon>Lymnaeoidea</taxon>
        <taxon>Lymnaeidae</taxon>
        <taxon>Lymnaea</taxon>
    </lineage>
</organism>
<keyword evidence="2" id="KW-0378">Hydrolase</keyword>
<dbReference type="AlphaFoldDB" id="A0AAV2I7H8"/>
<sequence>MKEYLFETTENKLSKNMTLRRSKLTKILKIGGAICIISAILIVVAALTLLPGKSKLLLKHLPQLALKSGNVAFDESSQTLLFTDRESSKHYLSIVVPKKQSSKRCKDFIDGKTSQNEDGSDATYGKNEDLFSARNPEICLLFSNGLNLAVYEDNLEGLQCHIVHWVSPNKEADITNCVDITNDNWYGGGGLSVQRWPINRVNVSLQPYLTKKFKFSKTESDNGASFDSFIEPYFISASGTVIMLDSNLPLFISMNFNNDKKICFNSAYKKPYYSHESNDQVILKYKVCKDKLGKTAHRHFLDAKALEHSTVSPPVTMLLKPIWSTRGINLDDIDQSTVLSFVKNIKSNKLPYSQLFIDGNYIRSSGYFYFNENKFPNSHQMIMEFDSDPSSDKLPVGMEVYPYLPSSKEFETFAVVYKNKENSVVQMKQPLYLDVTSDNGVSWYASQLKEVSKELSITGFRFSGGHAFDLLGNRDLSLLAFNKTMHPNMFTKLYAEIASDFGDRCLQGSGFKSQTHTSVADAGPMMSTWEHAKGLKSIIPTTLTYGLMGYPFVLTGPIGGVNTADQTPGDFLPPDKELYIRWLQIAIFLPVMELSYGPWVYGEEVVNYTRTLLEYRRTVLWPKYLSGAVKEATDVGTPIARPLWFVSPWDKVAQFIDCEFFLSNSLLVAPVMFPNARHRDVYLPEGFWWKDQLRGQYYSGGQWLRSFEVGLYEIATFIQERPPK</sequence>
<keyword evidence="3" id="KW-0472">Membrane</keyword>
<proteinExistence type="inferred from homology"/>
<dbReference type="SUPFAM" id="SSF51011">
    <property type="entry name" value="Glycosyl hydrolase domain"/>
    <property type="match status" value="1"/>
</dbReference>
<dbReference type="CDD" id="cd06592">
    <property type="entry name" value="GH31_NET37"/>
    <property type="match status" value="1"/>
</dbReference>
<feature type="domain" description="Glycoside hydrolase family 31 TIM barrel" evidence="4">
    <location>
        <begin position="334"/>
        <end position="619"/>
    </location>
</feature>
<keyword evidence="7" id="KW-1185">Reference proteome</keyword>
<dbReference type="GO" id="GO:0005975">
    <property type="term" value="P:carbohydrate metabolic process"/>
    <property type="evidence" value="ECO:0007669"/>
    <property type="project" value="InterPro"/>
</dbReference>
<comment type="similarity">
    <text evidence="1 2">Belongs to the glycosyl hydrolase 31 family.</text>
</comment>
<dbReference type="InterPro" id="IPR048395">
    <property type="entry name" value="Glyco_hydro_31_C"/>
</dbReference>
<keyword evidence="3" id="KW-0812">Transmembrane</keyword>
<protein>
    <submittedName>
        <fullName evidence="6">Uncharacterized protein</fullName>
    </submittedName>
</protein>
<dbReference type="Pfam" id="PF01055">
    <property type="entry name" value="Glyco_hydro_31_2nd"/>
    <property type="match status" value="1"/>
</dbReference>
<evidence type="ECO:0000256" key="1">
    <source>
        <dbReference type="ARBA" id="ARBA00007806"/>
    </source>
</evidence>
<dbReference type="PANTHER" id="PTHR43053">
    <property type="entry name" value="GLYCOSIDASE FAMILY 31"/>
    <property type="match status" value="1"/>
</dbReference>
<dbReference type="Gene3D" id="2.60.40.1180">
    <property type="entry name" value="Golgi alpha-mannosidase II"/>
    <property type="match status" value="1"/>
</dbReference>
<dbReference type="GO" id="GO:0004553">
    <property type="term" value="F:hydrolase activity, hydrolyzing O-glycosyl compounds"/>
    <property type="evidence" value="ECO:0007669"/>
    <property type="project" value="InterPro"/>
</dbReference>
<evidence type="ECO:0000256" key="3">
    <source>
        <dbReference type="SAM" id="Phobius"/>
    </source>
</evidence>
<dbReference type="InterPro" id="IPR050985">
    <property type="entry name" value="Alpha-glycosidase_related"/>
</dbReference>
<keyword evidence="2" id="KW-0326">Glycosidase</keyword>
<dbReference type="InterPro" id="IPR017853">
    <property type="entry name" value="GH"/>
</dbReference>
<evidence type="ECO:0000259" key="4">
    <source>
        <dbReference type="Pfam" id="PF01055"/>
    </source>
</evidence>
<evidence type="ECO:0000259" key="5">
    <source>
        <dbReference type="Pfam" id="PF21365"/>
    </source>
</evidence>
<dbReference type="Pfam" id="PF21365">
    <property type="entry name" value="Glyco_hydro_31_3rd"/>
    <property type="match status" value="1"/>
</dbReference>
<keyword evidence="3" id="KW-1133">Transmembrane helix</keyword>
<reference evidence="6 7" key="1">
    <citation type="submission" date="2024-04" db="EMBL/GenBank/DDBJ databases">
        <authorList>
            <consortium name="Genoscope - CEA"/>
            <person name="William W."/>
        </authorList>
    </citation>
    <scope>NUCLEOTIDE SEQUENCE [LARGE SCALE GENOMIC DNA]</scope>
</reference>